<dbReference type="Gene3D" id="3.40.1350.10">
    <property type="match status" value="1"/>
</dbReference>
<comment type="caution">
    <text evidence="2">The sequence shown here is derived from an EMBL/GenBank/DDBJ whole genome shotgun (WGS) entry which is preliminary data.</text>
</comment>
<feature type="domain" description="TnsA endonuclease N-terminal" evidence="1">
    <location>
        <begin position="82"/>
        <end position="183"/>
    </location>
</feature>
<protein>
    <recommendedName>
        <fullName evidence="1">TnsA endonuclease N-terminal domain-containing protein</fullName>
    </recommendedName>
</protein>
<dbReference type="OrthoDB" id="5291587at2"/>
<dbReference type="SUPFAM" id="SSF52980">
    <property type="entry name" value="Restriction endonuclease-like"/>
    <property type="match status" value="1"/>
</dbReference>
<dbReference type="InterPro" id="IPR011335">
    <property type="entry name" value="Restrct_endonuc-II-like"/>
</dbReference>
<evidence type="ECO:0000313" key="2">
    <source>
        <dbReference type="EMBL" id="TPH18081.1"/>
    </source>
</evidence>
<dbReference type="EMBL" id="SAWY01000005">
    <property type="protein sequence ID" value="TPH18081.1"/>
    <property type="molecule type" value="Genomic_DNA"/>
</dbReference>
<evidence type="ECO:0000313" key="3">
    <source>
        <dbReference type="Proteomes" id="UP000315303"/>
    </source>
</evidence>
<evidence type="ECO:0000259" key="1">
    <source>
        <dbReference type="Pfam" id="PF08722"/>
    </source>
</evidence>
<name>A0A502L6W6_9GAMM</name>
<dbReference type="Pfam" id="PF08722">
    <property type="entry name" value="Tn7_TnsA-like_N"/>
    <property type="match status" value="1"/>
</dbReference>
<sequence length="284" mass="34134">MKPIYRTNLKELARLRNWKLKNKEDRNQKLEHPLQYYQPFIDIDAVNSISRRHLYHCPIQKRLVHLLSDGEANAYKRLIYEPDVIGIREQFPLHLPKTLKIASKLRFIHPRNWETKELYIMTTDLLVDRVDFTSGEVYQQAWNYKYWDAIYQYTKDGAVIKKSWRTWQKNKIEGVYWLDKGIECIQTTERDSSKVAVQNITWFQMRHDLDVGAEELNQFKTYFTQSYINNPRAWLEEHLCNVCKHMNRSFRDAQAMFQFAAFHHEFSLNIECPIRLSEPLAVNM</sequence>
<dbReference type="CDD" id="cd22362">
    <property type="entry name" value="TnsA_endonuclease-like"/>
    <property type="match status" value="1"/>
</dbReference>
<dbReference type="InterPro" id="IPR011856">
    <property type="entry name" value="tRNA_endonuc-like_dom_sf"/>
</dbReference>
<gene>
    <name evidence="2" type="ORF">EPA86_02910</name>
</gene>
<dbReference type="Proteomes" id="UP000315303">
    <property type="component" value="Unassembled WGS sequence"/>
</dbReference>
<proteinExistence type="predicted"/>
<dbReference type="GO" id="GO:0003676">
    <property type="term" value="F:nucleic acid binding"/>
    <property type="evidence" value="ECO:0007669"/>
    <property type="project" value="InterPro"/>
</dbReference>
<dbReference type="RefSeq" id="WP_140601716.1">
    <property type="nucleotide sequence ID" value="NZ_SAWY01000005.1"/>
</dbReference>
<keyword evidence="3" id="KW-1185">Reference proteome</keyword>
<organism evidence="2 3">
    <name type="scientific">Litorilituus lipolyticus</name>
    <dbReference type="NCBI Taxonomy" id="2491017"/>
    <lineage>
        <taxon>Bacteria</taxon>
        <taxon>Pseudomonadati</taxon>
        <taxon>Pseudomonadota</taxon>
        <taxon>Gammaproteobacteria</taxon>
        <taxon>Alteromonadales</taxon>
        <taxon>Colwelliaceae</taxon>
        <taxon>Litorilituus</taxon>
    </lineage>
</organism>
<dbReference type="InterPro" id="IPR014833">
    <property type="entry name" value="TnsA_N"/>
</dbReference>
<reference evidence="2 3" key="1">
    <citation type="submission" date="2019-01" db="EMBL/GenBank/DDBJ databases">
        <title>Litorilituus lipolytica sp. nov., isolated from intertidal sand of the Yellow Sea in China.</title>
        <authorList>
            <person name="Liu A."/>
        </authorList>
    </citation>
    <scope>NUCLEOTIDE SEQUENCE [LARGE SCALE GENOMIC DNA]</scope>
    <source>
        <strain evidence="2 3">RZ04</strain>
    </source>
</reference>
<dbReference type="AlphaFoldDB" id="A0A502L6W6"/>
<accession>A0A502L6W6</accession>